<evidence type="ECO:0000313" key="4">
    <source>
        <dbReference type="EMBL" id="MEN3930422.1"/>
    </source>
</evidence>
<feature type="domain" description="Peptidoglycan binding-like" evidence="3">
    <location>
        <begin position="199"/>
        <end position="250"/>
    </location>
</feature>
<dbReference type="EMBL" id="JBBYXI010000002">
    <property type="protein sequence ID" value="MEN3930422.1"/>
    <property type="molecule type" value="Genomic_DNA"/>
</dbReference>
<dbReference type="InterPro" id="IPR036366">
    <property type="entry name" value="PGBDSf"/>
</dbReference>
<dbReference type="SUPFAM" id="SSF47090">
    <property type="entry name" value="PGBD-like"/>
    <property type="match status" value="1"/>
</dbReference>
<evidence type="ECO:0000256" key="2">
    <source>
        <dbReference type="SAM" id="Phobius"/>
    </source>
</evidence>
<keyword evidence="2" id="KW-0812">Transmembrane</keyword>
<dbReference type="Pfam" id="PF01471">
    <property type="entry name" value="PG_binding_1"/>
    <property type="match status" value="1"/>
</dbReference>
<proteinExistence type="predicted"/>
<evidence type="ECO:0000256" key="1">
    <source>
        <dbReference type="SAM" id="MobiDB-lite"/>
    </source>
</evidence>
<dbReference type="RefSeq" id="WP_346336433.1">
    <property type="nucleotide sequence ID" value="NZ_JBBYXI010000002.1"/>
</dbReference>
<keyword evidence="5" id="KW-1185">Reference proteome</keyword>
<feature type="transmembrane region" description="Helical" evidence="2">
    <location>
        <begin position="47"/>
        <end position="66"/>
    </location>
</feature>
<comment type="caution">
    <text evidence="4">The sequence shown here is derived from an EMBL/GenBank/DDBJ whole genome shotgun (WGS) entry which is preliminary data.</text>
</comment>
<dbReference type="InterPro" id="IPR002477">
    <property type="entry name" value="Peptidoglycan-bd-like"/>
</dbReference>
<reference evidence="4 5" key="1">
    <citation type="submission" date="2024-04" db="EMBL/GenBank/DDBJ databases">
        <title>A novel species isolated from cricket.</title>
        <authorList>
            <person name="Wang H.-C."/>
        </authorList>
    </citation>
    <scope>NUCLEOTIDE SEQUENCE [LARGE SCALE GENOMIC DNA]</scope>
    <source>
        <strain evidence="4 5">WL0021</strain>
    </source>
</reference>
<sequence>MRSVRNAYYQPEYDDMYAPPKRNPTPRRKAAAGKRLLGMLAKNPQKVFTGALFLGITAVVSVNALVMQTSRHPAPMFSPIPVAAPVPTPRPVAQAVPAQEASVASTVEGNNNQTANVSPVSVPVPVARTETQSRDEIGDIIRTGSTAPQPAASVPAPAPRAAVAPQPPARRDAIADLIRSNGNASAAASPGEMDAQKRKVMAGQQALNKLGYGPLTTDGVMGSGTKKAIERFEFDKRLPVTGTLNSQTVSELASLSKLPIR</sequence>
<accession>A0ABV0BI98</accession>
<name>A0ABV0BI98_9HYPH</name>
<feature type="compositionally biased region" description="Low complexity" evidence="1">
    <location>
        <begin position="147"/>
        <end position="164"/>
    </location>
</feature>
<keyword evidence="2" id="KW-0472">Membrane</keyword>
<protein>
    <submittedName>
        <fullName evidence="4">Peptidoglycan-binding protein</fullName>
    </submittedName>
</protein>
<keyword evidence="2" id="KW-1133">Transmembrane helix</keyword>
<dbReference type="Gene3D" id="1.10.101.10">
    <property type="entry name" value="PGBD-like superfamily/PGBD"/>
    <property type="match status" value="1"/>
</dbReference>
<dbReference type="Proteomes" id="UP001418637">
    <property type="component" value="Unassembled WGS sequence"/>
</dbReference>
<dbReference type="InterPro" id="IPR036365">
    <property type="entry name" value="PGBD-like_sf"/>
</dbReference>
<gene>
    <name evidence="4" type="ORF">WJT86_05005</name>
</gene>
<evidence type="ECO:0000259" key="3">
    <source>
        <dbReference type="Pfam" id="PF01471"/>
    </source>
</evidence>
<evidence type="ECO:0000313" key="5">
    <source>
        <dbReference type="Proteomes" id="UP001418637"/>
    </source>
</evidence>
<organism evidence="4 5">
    <name type="scientific">Hohaiivirga grylli</name>
    <dbReference type="NCBI Taxonomy" id="3133970"/>
    <lineage>
        <taxon>Bacteria</taxon>
        <taxon>Pseudomonadati</taxon>
        <taxon>Pseudomonadota</taxon>
        <taxon>Alphaproteobacteria</taxon>
        <taxon>Hyphomicrobiales</taxon>
        <taxon>Methylobacteriaceae</taxon>
        <taxon>Hohaiivirga</taxon>
    </lineage>
</organism>
<feature type="region of interest" description="Disordered" evidence="1">
    <location>
        <begin position="145"/>
        <end position="166"/>
    </location>
</feature>